<evidence type="ECO:0000313" key="18">
    <source>
        <dbReference type="Proteomes" id="UP000321192"/>
    </source>
</evidence>
<dbReference type="GO" id="GO:0004594">
    <property type="term" value="F:pantothenate kinase activity"/>
    <property type="evidence" value="ECO:0007669"/>
    <property type="project" value="UniProtKB-UniRule"/>
</dbReference>
<evidence type="ECO:0000256" key="6">
    <source>
        <dbReference type="ARBA" id="ARBA00012102"/>
    </source>
</evidence>
<keyword evidence="8 16" id="KW-0808">Transferase</keyword>
<comment type="similarity">
    <text evidence="14 16">Belongs to the type III pantothenate kinase family.</text>
</comment>
<comment type="pathway">
    <text evidence="4 16">Cofactor biosynthesis; coenzyme A biosynthesis; CoA from (R)-pantothenate: step 1/5.</text>
</comment>
<dbReference type="InterPro" id="IPR043129">
    <property type="entry name" value="ATPase_NBD"/>
</dbReference>
<evidence type="ECO:0000256" key="7">
    <source>
        <dbReference type="ARBA" id="ARBA00022490"/>
    </source>
</evidence>
<comment type="function">
    <text evidence="16">Catalyzes the phosphorylation of pantothenate (Pan), the first step in CoA biosynthesis.</text>
</comment>
<evidence type="ECO:0000256" key="3">
    <source>
        <dbReference type="ARBA" id="ARBA00004496"/>
    </source>
</evidence>
<keyword evidence="11 16" id="KW-0067">ATP-binding</keyword>
<dbReference type="EMBL" id="SSFD01000326">
    <property type="protein sequence ID" value="TXH80005.1"/>
    <property type="molecule type" value="Genomic_DNA"/>
</dbReference>
<organism evidence="17 18">
    <name type="scientific">Thauera aminoaromatica</name>
    <dbReference type="NCBI Taxonomy" id="164330"/>
    <lineage>
        <taxon>Bacteria</taxon>
        <taxon>Pseudomonadati</taxon>
        <taxon>Pseudomonadota</taxon>
        <taxon>Betaproteobacteria</taxon>
        <taxon>Rhodocyclales</taxon>
        <taxon>Zoogloeaceae</taxon>
        <taxon>Thauera</taxon>
    </lineage>
</organism>
<evidence type="ECO:0000256" key="2">
    <source>
        <dbReference type="ARBA" id="ARBA00001958"/>
    </source>
</evidence>
<feature type="active site" description="Proton acceptor" evidence="16">
    <location>
        <position position="100"/>
    </location>
</feature>
<dbReference type="GO" id="GO:0005524">
    <property type="term" value="F:ATP binding"/>
    <property type="evidence" value="ECO:0007669"/>
    <property type="project" value="UniProtKB-UniRule"/>
</dbReference>
<dbReference type="Proteomes" id="UP000321192">
    <property type="component" value="Unassembled WGS sequence"/>
</dbReference>
<dbReference type="PANTHER" id="PTHR34265">
    <property type="entry name" value="TYPE III PANTOTHENATE KINASE"/>
    <property type="match status" value="1"/>
</dbReference>
<proteinExistence type="inferred from homology"/>
<evidence type="ECO:0000256" key="4">
    <source>
        <dbReference type="ARBA" id="ARBA00005225"/>
    </source>
</evidence>
<dbReference type="CDD" id="cd24015">
    <property type="entry name" value="ASKHA_NBD_PanK-III"/>
    <property type="match status" value="1"/>
</dbReference>
<dbReference type="AlphaFoldDB" id="A0A5C7SAP4"/>
<keyword evidence="12 16" id="KW-0630">Potassium</keyword>
<evidence type="ECO:0000256" key="13">
    <source>
        <dbReference type="ARBA" id="ARBA00022993"/>
    </source>
</evidence>
<comment type="caution">
    <text evidence="17">The sequence shown here is derived from an EMBL/GenBank/DDBJ whole genome shotgun (WGS) entry which is preliminary data.</text>
</comment>
<dbReference type="Gene3D" id="3.30.420.40">
    <property type="match status" value="2"/>
</dbReference>
<comment type="caution">
    <text evidence="16">Lacks conserved residue(s) required for the propagation of feature annotation.</text>
</comment>
<dbReference type="GO" id="GO:0015937">
    <property type="term" value="P:coenzyme A biosynthetic process"/>
    <property type="evidence" value="ECO:0007669"/>
    <property type="project" value="UniProtKB-UniRule"/>
</dbReference>
<dbReference type="EC" id="2.7.1.33" evidence="6 16"/>
<feature type="binding site" evidence="16">
    <location>
        <begin position="6"/>
        <end position="13"/>
    </location>
    <ligand>
        <name>ATP</name>
        <dbReference type="ChEBI" id="CHEBI:30616"/>
    </ligand>
</feature>
<protein>
    <recommendedName>
        <fullName evidence="15 16">Type III pantothenate kinase</fullName>
        <ecNumber evidence="6 16">2.7.1.33</ecNumber>
    </recommendedName>
    <alternativeName>
        <fullName evidence="16">PanK-III</fullName>
    </alternativeName>
    <alternativeName>
        <fullName evidence="16">Pantothenic acid kinase</fullName>
    </alternativeName>
</protein>
<dbReference type="SUPFAM" id="SSF53067">
    <property type="entry name" value="Actin-like ATPase domain"/>
    <property type="match status" value="2"/>
</dbReference>
<feature type="binding site" evidence="16">
    <location>
        <begin position="98"/>
        <end position="101"/>
    </location>
    <ligand>
        <name>substrate</name>
    </ligand>
</feature>
<comment type="subcellular location">
    <subcellularLocation>
        <location evidence="3 16">Cytoplasm</location>
    </subcellularLocation>
</comment>
<name>A0A5C7SAP4_THASP</name>
<feature type="binding site" evidence="16">
    <location>
        <position position="91"/>
    </location>
    <ligand>
        <name>substrate</name>
    </ligand>
</feature>
<dbReference type="NCBIfam" id="TIGR00671">
    <property type="entry name" value="baf"/>
    <property type="match status" value="1"/>
</dbReference>
<dbReference type="GO" id="GO:0005737">
    <property type="term" value="C:cytoplasm"/>
    <property type="evidence" value="ECO:0007669"/>
    <property type="project" value="UniProtKB-SubCell"/>
</dbReference>
<evidence type="ECO:0000256" key="1">
    <source>
        <dbReference type="ARBA" id="ARBA00001206"/>
    </source>
</evidence>
<comment type="cofactor">
    <cofactor evidence="16">
        <name>NH4(+)</name>
        <dbReference type="ChEBI" id="CHEBI:28938"/>
    </cofactor>
    <cofactor evidence="16">
        <name>K(+)</name>
        <dbReference type="ChEBI" id="CHEBI:29103"/>
    </cofactor>
    <text evidence="16">A monovalent cation. Ammonium or potassium.</text>
</comment>
<dbReference type="HAMAP" id="MF_01274">
    <property type="entry name" value="Pantothen_kinase_3"/>
    <property type="match status" value="1"/>
</dbReference>
<feature type="binding site" evidence="16">
    <location>
        <position position="173"/>
    </location>
    <ligand>
        <name>substrate</name>
    </ligand>
</feature>
<dbReference type="Pfam" id="PF03309">
    <property type="entry name" value="Pan_kinase"/>
    <property type="match status" value="1"/>
</dbReference>
<evidence type="ECO:0000313" key="17">
    <source>
        <dbReference type="EMBL" id="TXH80005.1"/>
    </source>
</evidence>
<evidence type="ECO:0000256" key="12">
    <source>
        <dbReference type="ARBA" id="ARBA00022958"/>
    </source>
</evidence>
<evidence type="ECO:0000256" key="15">
    <source>
        <dbReference type="ARBA" id="ARBA00040883"/>
    </source>
</evidence>
<dbReference type="PANTHER" id="PTHR34265:SF1">
    <property type="entry name" value="TYPE III PANTOTHENATE KINASE"/>
    <property type="match status" value="1"/>
</dbReference>
<feature type="binding site" evidence="16">
    <location>
        <position position="123"/>
    </location>
    <ligand>
        <name>ATP</name>
        <dbReference type="ChEBI" id="CHEBI:30616"/>
    </ligand>
</feature>
<sequence>MILLVDAGNTRVKWRVIAADAPARALAEGAVGHAEIDMLAAACRAWPGLARVFGCNVAGTSVAARIATACAPLRVDWLLPTAARAGVRNLYENPERLGADRWAALIGARHSHAGPCLVVTAGTATTVDLLSAAGDFLGGLILPGVELMQQALARGTAQLPLAEGRFAWQPRRTVDAIRSGCLQAQTGAVERMFRQIAAHPGALCLLGGGAADSFADLLEIPLRRIDNLVLTGLGTVATLPAPPTH</sequence>
<evidence type="ECO:0000256" key="9">
    <source>
        <dbReference type="ARBA" id="ARBA00022741"/>
    </source>
</evidence>
<dbReference type="InterPro" id="IPR004619">
    <property type="entry name" value="Type_III_PanK"/>
</dbReference>
<comment type="subunit">
    <text evidence="5 16">Homodimer.</text>
</comment>
<evidence type="ECO:0000256" key="8">
    <source>
        <dbReference type="ARBA" id="ARBA00022679"/>
    </source>
</evidence>
<evidence type="ECO:0000256" key="14">
    <source>
        <dbReference type="ARBA" id="ARBA00038036"/>
    </source>
</evidence>
<keyword evidence="10 16" id="KW-0418">Kinase</keyword>
<reference evidence="17 18" key="1">
    <citation type="submission" date="2018-09" db="EMBL/GenBank/DDBJ databases">
        <title>Metagenome Assembled Genomes from an Advanced Water Purification Facility.</title>
        <authorList>
            <person name="Stamps B.W."/>
            <person name="Spear J.R."/>
        </authorList>
    </citation>
    <scope>NUCLEOTIDE SEQUENCE [LARGE SCALE GENOMIC DNA]</scope>
    <source>
        <strain evidence="17">Bin_27_1</strain>
    </source>
</reference>
<keyword evidence="9 16" id="KW-0547">Nucleotide-binding</keyword>
<evidence type="ECO:0000256" key="10">
    <source>
        <dbReference type="ARBA" id="ARBA00022777"/>
    </source>
</evidence>
<dbReference type="RefSeq" id="WP_276661391.1">
    <property type="nucleotide sequence ID" value="NZ_SSFD01000326.1"/>
</dbReference>
<keyword evidence="13 16" id="KW-0173">Coenzyme A biosynthesis</keyword>
<comment type="cofactor">
    <cofactor evidence="2">
        <name>K(+)</name>
        <dbReference type="ChEBI" id="CHEBI:29103"/>
    </cofactor>
</comment>
<evidence type="ECO:0000256" key="5">
    <source>
        <dbReference type="ARBA" id="ARBA00011738"/>
    </source>
</evidence>
<comment type="catalytic activity">
    <reaction evidence="1 16">
        <text>(R)-pantothenate + ATP = (R)-4'-phosphopantothenate + ADP + H(+)</text>
        <dbReference type="Rhea" id="RHEA:16373"/>
        <dbReference type="ChEBI" id="CHEBI:10986"/>
        <dbReference type="ChEBI" id="CHEBI:15378"/>
        <dbReference type="ChEBI" id="CHEBI:29032"/>
        <dbReference type="ChEBI" id="CHEBI:30616"/>
        <dbReference type="ChEBI" id="CHEBI:456216"/>
        <dbReference type="EC" id="2.7.1.33"/>
    </reaction>
</comment>
<evidence type="ECO:0000256" key="16">
    <source>
        <dbReference type="HAMAP-Rule" id="MF_01274"/>
    </source>
</evidence>
<evidence type="ECO:0000256" key="11">
    <source>
        <dbReference type="ARBA" id="ARBA00022840"/>
    </source>
</evidence>
<accession>A0A5C7SAP4</accession>
<dbReference type="UniPathway" id="UPA00241">
    <property type="reaction ID" value="UER00352"/>
</dbReference>
<gene>
    <name evidence="16" type="primary">coaX</name>
    <name evidence="17" type="ORF">E6Q80_19310</name>
</gene>
<keyword evidence="7 16" id="KW-0963">Cytoplasm</keyword>